<dbReference type="GO" id="GO:0005783">
    <property type="term" value="C:endoplasmic reticulum"/>
    <property type="evidence" value="ECO:0007669"/>
    <property type="project" value="InterPro"/>
</dbReference>
<name>A0A5J4WYI1_9EUKA</name>
<feature type="compositionally biased region" description="Low complexity" evidence="1">
    <location>
        <begin position="137"/>
        <end position="149"/>
    </location>
</feature>
<feature type="region of interest" description="Disordered" evidence="1">
    <location>
        <begin position="81"/>
        <end position="114"/>
    </location>
</feature>
<dbReference type="PANTHER" id="PTHR28112:SF1">
    <property type="entry name" value="SRP-INDEPENDENT TARGETING PROTEIN 3"/>
    <property type="match status" value="1"/>
</dbReference>
<dbReference type="GO" id="GO:0045047">
    <property type="term" value="P:protein targeting to ER"/>
    <property type="evidence" value="ECO:0007669"/>
    <property type="project" value="InterPro"/>
</dbReference>
<feature type="region of interest" description="Disordered" evidence="1">
    <location>
        <begin position="127"/>
        <end position="194"/>
    </location>
</feature>
<evidence type="ECO:0000256" key="2">
    <source>
        <dbReference type="SAM" id="Phobius"/>
    </source>
</evidence>
<dbReference type="OrthoDB" id="10651948at2759"/>
<feature type="transmembrane region" description="Helical" evidence="2">
    <location>
        <begin position="6"/>
        <end position="23"/>
    </location>
</feature>
<evidence type="ECO:0000313" key="3">
    <source>
        <dbReference type="EMBL" id="KAA6399910.1"/>
    </source>
</evidence>
<dbReference type="GO" id="GO:0005739">
    <property type="term" value="C:mitochondrion"/>
    <property type="evidence" value="ECO:0007669"/>
    <property type="project" value="TreeGrafter"/>
</dbReference>
<proteinExistence type="predicted"/>
<protein>
    <submittedName>
        <fullName evidence="3">Uncharacterized protein</fullName>
    </submittedName>
</protein>
<reference evidence="3 4" key="1">
    <citation type="submission" date="2019-03" db="EMBL/GenBank/DDBJ databases">
        <title>Single cell metagenomics reveals metabolic interactions within the superorganism composed of flagellate Streblomastix strix and complex community of Bacteroidetes bacteria on its surface.</title>
        <authorList>
            <person name="Treitli S.C."/>
            <person name="Kolisko M."/>
            <person name="Husnik F."/>
            <person name="Keeling P."/>
            <person name="Hampl V."/>
        </authorList>
    </citation>
    <scope>NUCLEOTIDE SEQUENCE [LARGE SCALE GENOMIC DNA]</scope>
    <source>
        <strain evidence="3">ST1C</strain>
    </source>
</reference>
<dbReference type="PANTHER" id="PTHR28112">
    <property type="entry name" value="SRP-INDEPENDENT TARGETING PROTEIN 3"/>
    <property type="match status" value="1"/>
</dbReference>
<comment type="caution">
    <text evidence="3">The sequence shown here is derived from an EMBL/GenBank/DDBJ whole genome shotgun (WGS) entry which is preliminary data.</text>
</comment>
<gene>
    <name evidence="3" type="ORF">EZS28_004561</name>
</gene>
<dbReference type="Proteomes" id="UP000324800">
    <property type="component" value="Unassembled WGS sequence"/>
</dbReference>
<keyword evidence="2" id="KW-1133">Transmembrane helix</keyword>
<dbReference type="InterPro" id="IPR012098">
    <property type="entry name" value="SND3_fun"/>
</dbReference>
<sequence>MSILRGIIQNVLIGVGITLFTFFKSKKVNQMIFQIAFAPFNLIRNNLFKAHILRSDIERPFPQSGMQKFMADLLGNAQEQLNQAQGQGQGQSSSSSSKPKKKKGSKAPELKGPLAVVGKLLNQESGSTVLTPKEAIQKQQKQQMESSKQGKGKKSNKEHGNASVGGANSKASGLHAPAKSANQKISDRKKRKKH</sequence>
<accession>A0A5J4WYI1</accession>
<keyword evidence="2" id="KW-0472">Membrane</keyword>
<dbReference type="Pfam" id="PF10032">
    <property type="entry name" value="Pho88"/>
    <property type="match status" value="1"/>
</dbReference>
<evidence type="ECO:0000313" key="4">
    <source>
        <dbReference type="Proteomes" id="UP000324800"/>
    </source>
</evidence>
<evidence type="ECO:0000256" key="1">
    <source>
        <dbReference type="SAM" id="MobiDB-lite"/>
    </source>
</evidence>
<keyword evidence="2" id="KW-0812">Transmembrane</keyword>
<dbReference type="EMBL" id="SNRW01000657">
    <property type="protein sequence ID" value="KAA6399910.1"/>
    <property type="molecule type" value="Genomic_DNA"/>
</dbReference>
<feature type="compositionally biased region" description="Low complexity" evidence="1">
    <location>
        <begin position="81"/>
        <end position="97"/>
    </location>
</feature>
<organism evidence="3 4">
    <name type="scientific">Streblomastix strix</name>
    <dbReference type="NCBI Taxonomy" id="222440"/>
    <lineage>
        <taxon>Eukaryota</taxon>
        <taxon>Metamonada</taxon>
        <taxon>Preaxostyla</taxon>
        <taxon>Oxymonadida</taxon>
        <taxon>Streblomastigidae</taxon>
        <taxon>Streblomastix</taxon>
    </lineage>
</organism>
<dbReference type="AlphaFoldDB" id="A0A5J4WYI1"/>